<dbReference type="PROSITE" id="PS51186">
    <property type="entry name" value="GNAT"/>
    <property type="match status" value="1"/>
</dbReference>
<evidence type="ECO:0000313" key="4">
    <source>
        <dbReference type="Proteomes" id="UP001530400"/>
    </source>
</evidence>
<name>A0ABD3R9Q6_9STRA</name>
<keyword evidence="1" id="KW-0808">Transferase</keyword>
<evidence type="ECO:0000259" key="2">
    <source>
        <dbReference type="PROSITE" id="PS51186"/>
    </source>
</evidence>
<dbReference type="EMBL" id="JALLPJ020000009">
    <property type="protein sequence ID" value="KAL3805230.1"/>
    <property type="molecule type" value="Genomic_DNA"/>
</dbReference>
<organism evidence="3 4">
    <name type="scientific">Cyclotella atomus</name>
    <dbReference type="NCBI Taxonomy" id="382360"/>
    <lineage>
        <taxon>Eukaryota</taxon>
        <taxon>Sar</taxon>
        <taxon>Stramenopiles</taxon>
        <taxon>Ochrophyta</taxon>
        <taxon>Bacillariophyta</taxon>
        <taxon>Coscinodiscophyceae</taxon>
        <taxon>Thalassiosirophycidae</taxon>
        <taxon>Stephanodiscales</taxon>
        <taxon>Stephanodiscaceae</taxon>
        <taxon>Cyclotella</taxon>
    </lineage>
</organism>
<dbReference type="InterPro" id="IPR050769">
    <property type="entry name" value="NAT_camello-type"/>
</dbReference>
<dbReference type="Gene3D" id="3.40.630.30">
    <property type="match status" value="1"/>
</dbReference>
<evidence type="ECO:0000313" key="3">
    <source>
        <dbReference type="EMBL" id="KAL3805230.1"/>
    </source>
</evidence>
<dbReference type="PANTHER" id="PTHR13947:SF37">
    <property type="entry name" value="LD18367P"/>
    <property type="match status" value="1"/>
</dbReference>
<dbReference type="InterPro" id="IPR000182">
    <property type="entry name" value="GNAT_dom"/>
</dbReference>
<dbReference type="GO" id="GO:0016740">
    <property type="term" value="F:transferase activity"/>
    <property type="evidence" value="ECO:0007669"/>
    <property type="project" value="UniProtKB-KW"/>
</dbReference>
<dbReference type="Proteomes" id="UP001530400">
    <property type="component" value="Unassembled WGS sequence"/>
</dbReference>
<keyword evidence="4" id="KW-1185">Reference proteome</keyword>
<dbReference type="AlphaFoldDB" id="A0ABD3R9Q6"/>
<accession>A0ABD3R9Q6</accession>
<dbReference type="PANTHER" id="PTHR13947">
    <property type="entry name" value="GNAT FAMILY N-ACETYLTRANSFERASE"/>
    <property type="match status" value="1"/>
</dbReference>
<dbReference type="SUPFAM" id="SSF55729">
    <property type="entry name" value="Acyl-CoA N-acyltransferases (Nat)"/>
    <property type="match status" value="1"/>
</dbReference>
<reference evidence="3 4" key="1">
    <citation type="submission" date="2024-10" db="EMBL/GenBank/DDBJ databases">
        <title>Updated reference genomes for cyclostephanoid diatoms.</title>
        <authorList>
            <person name="Roberts W.R."/>
            <person name="Alverson A.J."/>
        </authorList>
    </citation>
    <scope>NUCLEOTIDE SEQUENCE [LARGE SCALE GENOMIC DNA]</scope>
    <source>
        <strain evidence="3 4">AJA010-31</strain>
    </source>
</reference>
<evidence type="ECO:0000256" key="1">
    <source>
        <dbReference type="ARBA" id="ARBA00022679"/>
    </source>
</evidence>
<protein>
    <recommendedName>
        <fullName evidence="2">N-acetyltransferase domain-containing protein</fullName>
    </recommendedName>
</protein>
<dbReference type="Pfam" id="PF00583">
    <property type="entry name" value="Acetyltransf_1"/>
    <property type="match status" value="1"/>
</dbReference>
<gene>
    <name evidence="3" type="ORF">ACHAWO_009032</name>
</gene>
<sequence length="197" mass="22469">MAQIIIRPLRESDAPSVCKIWCNGLSQTTQHAIPWFLRPFATQKMNEMRDVAISNDGDVGPNGSNLIKMYGEKSDRQMFVACEQGVAPEVVLGCCAVKKGMDEHKEEHESDIASIWRMSVDESQRGKGIATMLMQECERFAKDDLQCKRIGLWTLNPVAANFYTSRMGYRREDYAYVSDSWLAKLFIPPAFRYEKDL</sequence>
<comment type="caution">
    <text evidence="3">The sequence shown here is derived from an EMBL/GenBank/DDBJ whole genome shotgun (WGS) entry which is preliminary data.</text>
</comment>
<feature type="domain" description="N-acetyltransferase" evidence="2">
    <location>
        <begin position="4"/>
        <end position="197"/>
    </location>
</feature>
<proteinExistence type="predicted"/>
<dbReference type="InterPro" id="IPR016181">
    <property type="entry name" value="Acyl_CoA_acyltransferase"/>
</dbReference>
<dbReference type="CDD" id="cd04301">
    <property type="entry name" value="NAT_SF"/>
    <property type="match status" value="1"/>
</dbReference>